<keyword evidence="2" id="KW-1185">Reference proteome</keyword>
<reference evidence="1 2" key="1">
    <citation type="submission" date="2021-03" db="EMBL/GenBank/DDBJ databases">
        <title>The first data on the complete genome of the tetrodotoxin-producing bacterium.</title>
        <authorList>
            <person name="Melnikova D.I."/>
            <person name="Nijland R."/>
            <person name="Magarlamov T.Y."/>
        </authorList>
    </citation>
    <scope>NUCLEOTIDE SEQUENCE [LARGE SCALE GENOMIC DNA]</scope>
    <source>
        <strain evidence="1 2">1839</strain>
    </source>
</reference>
<gene>
    <name evidence="1" type="ORF">J1899_07925</name>
</gene>
<protein>
    <submittedName>
        <fullName evidence="1">Uncharacterized protein</fullName>
    </submittedName>
</protein>
<evidence type="ECO:0000313" key="1">
    <source>
        <dbReference type="EMBL" id="QVY63923.1"/>
    </source>
</evidence>
<name>A0ABX8FIY0_9BACI</name>
<sequence>MADKFSKYPVKTDIGEYKVDIIDTHVAFGLRQWVVRIFTKNERKTFFNRRKFILMYEVGTAWRNYEEFAVDLVGLAKSVVKRYEDEVAAELKFDQDFKVSIKLFNDWDGDAR</sequence>
<dbReference type="EMBL" id="CP071709">
    <property type="protein sequence ID" value="QVY63923.1"/>
    <property type="molecule type" value="Genomic_DNA"/>
</dbReference>
<proteinExistence type="predicted"/>
<organism evidence="1 2">
    <name type="scientific">Cytobacillus gottheilii</name>
    <dbReference type="NCBI Taxonomy" id="859144"/>
    <lineage>
        <taxon>Bacteria</taxon>
        <taxon>Bacillati</taxon>
        <taxon>Bacillota</taxon>
        <taxon>Bacilli</taxon>
        <taxon>Bacillales</taxon>
        <taxon>Bacillaceae</taxon>
        <taxon>Cytobacillus</taxon>
    </lineage>
</organism>
<evidence type="ECO:0000313" key="2">
    <source>
        <dbReference type="Proteomes" id="UP000679247"/>
    </source>
</evidence>
<accession>A0ABX8FIY0</accession>
<dbReference type="RefSeq" id="WP_214478981.1">
    <property type="nucleotide sequence ID" value="NZ_CP071709.1"/>
</dbReference>
<dbReference type="Proteomes" id="UP000679247">
    <property type="component" value="Chromosome"/>
</dbReference>